<keyword evidence="3" id="KW-1185">Reference proteome</keyword>
<feature type="compositionally biased region" description="Low complexity" evidence="1">
    <location>
        <begin position="97"/>
        <end position="112"/>
    </location>
</feature>
<organism evidence="2 3">
    <name type="scientific">Peltaster fructicola</name>
    <dbReference type="NCBI Taxonomy" id="286661"/>
    <lineage>
        <taxon>Eukaryota</taxon>
        <taxon>Fungi</taxon>
        <taxon>Dikarya</taxon>
        <taxon>Ascomycota</taxon>
        <taxon>Pezizomycotina</taxon>
        <taxon>Dothideomycetes</taxon>
        <taxon>Dothideomycetes incertae sedis</taxon>
        <taxon>Peltaster</taxon>
    </lineage>
</organism>
<dbReference type="Proteomes" id="UP000503462">
    <property type="component" value="Chromosome 1"/>
</dbReference>
<feature type="compositionally biased region" description="Acidic residues" evidence="1">
    <location>
        <begin position="474"/>
        <end position="484"/>
    </location>
</feature>
<feature type="compositionally biased region" description="Basic and acidic residues" evidence="1">
    <location>
        <begin position="23"/>
        <end position="43"/>
    </location>
</feature>
<dbReference type="OrthoDB" id="5423926at2759"/>
<dbReference type="AlphaFoldDB" id="A0A6H0XJ61"/>
<feature type="compositionally biased region" description="Low complexity" evidence="1">
    <location>
        <begin position="434"/>
        <end position="443"/>
    </location>
</feature>
<feature type="compositionally biased region" description="Low complexity" evidence="1">
    <location>
        <begin position="360"/>
        <end position="378"/>
    </location>
</feature>
<reference evidence="2 3" key="1">
    <citation type="journal article" date="2016" name="Sci. Rep.">
        <title>Peltaster fructicola genome reveals evolution from an invasive phytopathogen to an ectophytic parasite.</title>
        <authorList>
            <person name="Xu C."/>
            <person name="Chen H."/>
            <person name="Gleason M.L."/>
            <person name="Xu J.R."/>
            <person name="Liu H."/>
            <person name="Zhang R."/>
            <person name="Sun G."/>
        </authorList>
    </citation>
    <scope>NUCLEOTIDE SEQUENCE [LARGE SCALE GENOMIC DNA]</scope>
    <source>
        <strain evidence="2 3">LNHT1506</strain>
    </source>
</reference>
<feature type="compositionally biased region" description="Basic and acidic residues" evidence="1">
    <location>
        <begin position="125"/>
        <end position="145"/>
    </location>
</feature>
<dbReference type="EMBL" id="CP051139">
    <property type="protein sequence ID" value="QIW94664.1"/>
    <property type="molecule type" value="Genomic_DNA"/>
</dbReference>
<proteinExistence type="predicted"/>
<evidence type="ECO:0000256" key="1">
    <source>
        <dbReference type="SAM" id="MobiDB-lite"/>
    </source>
</evidence>
<feature type="compositionally biased region" description="Basic and acidic residues" evidence="1">
    <location>
        <begin position="719"/>
        <end position="728"/>
    </location>
</feature>
<feature type="region of interest" description="Disordered" evidence="1">
    <location>
        <begin position="75"/>
        <end position="742"/>
    </location>
</feature>
<feature type="compositionally biased region" description="Basic and acidic residues" evidence="1">
    <location>
        <begin position="539"/>
        <end position="549"/>
    </location>
</feature>
<feature type="compositionally biased region" description="Low complexity" evidence="1">
    <location>
        <begin position="620"/>
        <end position="630"/>
    </location>
</feature>
<evidence type="ECO:0000313" key="3">
    <source>
        <dbReference type="Proteomes" id="UP000503462"/>
    </source>
</evidence>
<feature type="region of interest" description="Disordered" evidence="1">
    <location>
        <begin position="19"/>
        <end position="61"/>
    </location>
</feature>
<feature type="compositionally biased region" description="Polar residues" evidence="1">
    <location>
        <begin position="604"/>
        <end position="619"/>
    </location>
</feature>
<accession>A0A6H0XJ61</accession>
<feature type="compositionally biased region" description="Polar residues" evidence="1">
    <location>
        <begin position="687"/>
        <end position="698"/>
    </location>
</feature>
<feature type="compositionally biased region" description="Polar residues" evidence="1">
    <location>
        <begin position="401"/>
        <end position="415"/>
    </location>
</feature>
<name>A0A6H0XJ61_9PEZI</name>
<protein>
    <submittedName>
        <fullName evidence="2">Uncharacterized protein</fullName>
    </submittedName>
</protein>
<feature type="compositionally biased region" description="Basic and acidic residues" evidence="1">
    <location>
        <begin position="677"/>
        <end position="686"/>
    </location>
</feature>
<feature type="compositionally biased region" description="Polar residues" evidence="1">
    <location>
        <begin position="645"/>
        <end position="654"/>
    </location>
</feature>
<feature type="compositionally biased region" description="Low complexity" evidence="1">
    <location>
        <begin position="196"/>
        <end position="209"/>
    </location>
</feature>
<feature type="compositionally biased region" description="Low complexity" evidence="1">
    <location>
        <begin position="77"/>
        <end position="89"/>
    </location>
</feature>
<sequence length="759" mass="80430">MSDSQELSNLAADIIFYGEESDDSRARRLDDPRPAQPVRKDSDADVYSDAQESQDDAAGFASLDAIVESPLASPVRAAAPATEPLAAIPESPTKVQASASAGGSGSPTSPTGDWTAATAYWSNLTKEKRAQQEREHLSSDDEAKPKRSFFKRNKKTKEAEASPVSTPVKAAPPPLITAPSNAPSDTAPASPRTSIAPAQPVKAVAPPAQRTKSPPPAASSQPLKPALKKTVRAPAPTDGEIHIPRTMRGAGAPSKTTRPQSALVTTSSDNAVPRARPASVSSPVNGPRAPRDAAPITASSLTANKLGKKFQDDSDSESSFKKKHRPSSSVDSSGKYNMRRSMRAGSVESSSRVASPPPGARSSLLRSLSPSSVTSGRGESLRQSLRGAPPDAGARTLRGSKPTSSAKQRPASSGMASRFKSRFVDSDDEDDAPRSAARPAYRSRFVDSDEEDGYAIPEELTPVRGIPKRKGQEDGDSTDLDDESDGGRRHSPSKKKNANAIVPDPAAVEKAMEAARRKLGIAEPGTQPSNEGGALKQGTMRDRDNDKVLMSDMMSDNGSVAGATGTKKRGILGSFLKRNRSSSRTVHQVDSPAPPPPLPASPRIDTNTTPQSASKQSNRAPTSPSSPSAAKLVRRSSHQPPKLQRGNSGLSTATAPAGPLSDEHWPLPPPIPNSRMDSFKGREEQRPQTSDEALQSTRPAERPQNRRSFSARVGFTDEAIAHSERDESVVGTSADGAYSQRTGKKKRFGMLRRAFGLYD</sequence>
<gene>
    <name evidence="2" type="ORF">AMS68_000182</name>
</gene>
<evidence type="ECO:0000313" key="2">
    <source>
        <dbReference type="EMBL" id="QIW94664.1"/>
    </source>
</evidence>
<feature type="compositionally biased region" description="Basic residues" evidence="1">
    <location>
        <begin position="146"/>
        <end position="155"/>
    </location>
</feature>
<feature type="compositionally biased region" description="Polar residues" evidence="1">
    <location>
        <begin position="254"/>
        <end position="270"/>
    </location>
</feature>